<dbReference type="Proteomes" id="UP001295794">
    <property type="component" value="Unassembled WGS sequence"/>
</dbReference>
<protein>
    <submittedName>
        <fullName evidence="1">Uncharacterized protein</fullName>
    </submittedName>
</protein>
<evidence type="ECO:0000313" key="1">
    <source>
        <dbReference type="EMBL" id="CAK5270434.1"/>
    </source>
</evidence>
<name>A0AAD2H5R6_9AGAR</name>
<gene>
    <name evidence="1" type="ORF">MYCIT1_LOCUS14845</name>
</gene>
<dbReference type="EMBL" id="CAVNYO010000166">
    <property type="protein sequence ID" value="CAK5270434.1"/>
    <property type="molecule type" value="Genomic_DNA"/>
</dbReference>
<reference evidence="1" key="1">
    <citation type="submission" date="2023-11" db="EMBL/GenBank/DDBJ databases">
        <authorList>
            <person name="De Vega J J."/>
            <person name="De Vega J J."/>
        </authorList>
    </citation>
    <scope>NUCLEOTIDE SEQUENCE</scope>
</reference>
<sequence>MPWPGSSRPAGTLQTATLVNAWKKLYPVCPDVVSVPGGKCVLDVVVKIGPDRD</sequence>
<evidence type="ECO:0000313" key="2">
    <source>
        <dbReference type="Proteomes" id="UP001295794"/>
    </source>
</evidence>
<keyword evidence="2" id="KW-1185">Reference proteome</keyword>
<accession>A0AAD2H5R6</accession>
<dbReference type="AlphaFoldDB" id="A0AAD2H5R6"/>
<organism evidence="1 2">
    <name type="scientific">Mycena citricolor</name>
    <dbReference type="NCBI Taxonomy" id="2018698"/>
    <lineage>
        <taxon>Eukaryota</taxon>
        <taxon>Fungi</taxon>
        <taxon>Dikarya</taxon>
        <taxon>Basidiomycota</taxon>
        <taxon>Agaricomycotina</taxon>
        <taxon>Agaricomycetes</taxon>
        <taxon>Agaricomycetidae</taxon>
        <taxon>Agaricales</taxon>
        <taxon>Marasmiineae</taxon>
        <taxon>Mycenaceae</taxon>
        <taxon>Mycena</taxon>
    </lineage>
</organism>
<comment type="caution">
    <text evidence="1">The sequence shown here is derived from an EMBL/GenBank/DDBJ whole genome shotgun (WGS) entry which is preliminary data.</text>
</comment>
<proteinExistence type="predicted"/>